<feature type="domain" description="ATPase BadF/BadG/BcrA/BcrD type" evidence="1">
    <location>
        <begin position="5"/>
        <end position="299"/>
    </location>
</feature>
<keyword evidence="2" id="KW-0418">Kinase</keyword>
<evidence type="ECO:0000259" key="1">
    <source>
        <dbReference type="Pfam" id="PF01869"/>
    </source>
</evidence>
<comment type="caution">
    <text evidence="2">The sequence shown here is derived from an EMBL/GenBank/DDBJ whole genome shotgun (WGS) entry which is preliminary data.</text>
</comment>
<dbReference type="CDD" id="cd24007">
    <property type="entry name" value="ASKHA_NBD_eukNAGK-like"/>
    <property type="match status" value="1"/>
</dbReference>
<dbReference type="PANTHER" id="PTHR43190">
    <property type="entry name" value="N-ACETYL-D-GLUCOSAMINE KINASE"/>
    <property type="match status" value="1"/>
</dbReference>
<dbReference type="EMBL" id="DTIN01000014">
    <property type="protein sequence ID" value="HFX13280.1"/>
    <property type="molecule type" value="Genomic_DNA"/>
</dbReference>
<sequence length="326" mass="36516">MRYFLGLDAGGTKTEAIILNEKGEIVGFGRSGPGNYEGIGIERAKKNWMLAIDKAKEKIGDIIFDFACFGLAGADFPEDFEMLEKDARSLNIAKDLVIENDAPIALRAGNMEFWGVIIIMGTGNNGYGRSKDGRSYRYFGEGYVFGDWGGASSVVQEMLFYAFRSYDGRGEKTLLESEVLKYFSAKDYNELAKRLYYNSEEYHKVLGLAPLLFECVRKGDKVARRIVEKIVDETVISAYNLMQKLDLLEDETPVVLAGSIYKGASWLPEYIHSKMKMFAEKSKVVPLRIPPAVGAALIAYEKAGYMVDSKIWEKLLNFDYDTAKGT</sequence>
<dbReference type="SUPFAM" id="SSF53067">
    <property type="entry name" value="Actin-like ATPase domain"/>
    <property type="match status" value="2"/>
</dbReference>
<dbReference type="GO" id="GO:0016301">
    <property type="term" value="F:kinase activity"/>
    <property type="evidence" value="ECO:0007669"/>
    <property type="project" value="UniProtKB-KW"/>
</dbReference>
<dbReference type="PANTHER" id="PTHR43190:SF3">
    <property type="entry name" value="N-ACETYL-D-GLUCOSAMINE KINASE"/>
    <property type="match status" value="1"/>
</dbReference>
<dbReference type="Gene3D" id="3.30.420.40">
    <property type="match status" value="2"/>
</dbReference>
<dbReference type="InterPro" id="IPR043129">
    <property type="entry name" value="ATPase_NBD"/>
</dbReference>
<proteinExistence type="predicted"/>
<keyword evidence="2" id="KW-0808">Transferase</keyword>
<gene>
    <name evidence="2" type="ORF">ENW00_03850</name>
</gene>
<dbReference type="InterPro" id="IPR002731">
    <property type="entry name" value="ATPase_BadF"/>
</dbReference>
<protein>
    <submittedName>
        <fullName evidence="2">Kinase</fullName>
    </submittedName>
</protein>
<dbReference type="AlphaFoldDB" id="A0A7C3RJV1"/>
<dbReference type="InterPro" id="IPR052519">
    <property type="entry name" value="Euk-type_GlcNAc_Kinase"/>
</dbReference>
<evidence type="ECO:0000313" key="2">
    <source>
        <dbReference type="EMBL" id="HFX13280.1"/>
    </source>
</evidence>
<dbReference type="Pfam" id="PF01869">
    <property type="entry name" value="BcrAD_BadFG"/>
    <property type="match status" value="1"/>
</dbReference>
<accession>A0A7C3RJV1</accession>
<reference evidence="2" key="1">
    <citation type="journal article" date="2020" name="mSystems">
        <title>Genome- and Community-Level Interaction Insights into Carbon Utilization and Element Cycling Functions of Hydrothermarchaeota in Hydrothermal Sediment.</title>
        <authorList>
            <person name="Zhou Z."/>
            <person name="Liu Y."/>
            <person name="Xu W."/>
            <person name="Pan J."/>
            <person name="Luo Z.H."/>
            <person name="Li M."/>
        </authorList>
    </citation>
    <scope>NUCLEOTIDE SEQUENCE [LARGE SCALE GENOMIC DNA]</scope>
    <source>
        <strain evidence="2">SpSt-81</strain>
    </source>
</reference>
<organism evidence="2">
    <name type="scientific">Dictyoglomus thermophilum</name>
    <dbReference type="NCBI Taxonomy" id="14"/>
    <lineage>
        <taxon>Bacteria</taxon>
        <taxon>Pseudomonadati</taxon>
        <taxon>Dictyoglomota</taxon>
        <taxon>Dictyoglomia</taxon>
        <taxon>Dictyoglomales</taxon>
        <taxon>Dictyoglomaceae</taxon>
        <taxon>Dictyoglomus</taxon>
    </lineage>
</organism>
<name>A0A7C3RJV1_DICTH</name>